<dbReference type="STRING" id="587636.SAMN05216199_2776"/>
<evidence type="ECO:0000313" key="3">
    <source>
        <dbReference type="Proteomes" id="UP000199019"/>
    </source>
</evidence>
<dbReference type="Proteomes" id="UP000199019">
    <property type="component" value="Unassembled WGS sequence"/>
</dbReference>
<evidence type="ECO:0000256" key="1">
    <source>
        <dbReference type="SAM" id="MobiDB-lite"/>
    </source>
</evidence>
<keyword evidence="3" id="KW-1185">Reference proteome</keyword>
<dbReference type="RefSeq" id="WP_091759042.1">
    <property type="nucleotide sequence ID" value="NZ_FOHB01000004.1"/>
</dbReference>
<dbReference type="AlphaFoldDB" id="A0A1H9W520"/>
<sequence>MSLRQPPPGPPDPDDDPTGMRALLSSLPEPGPMPADLVARITASLAEEQERRRVPRLLHEPTRPHRPLWRTAGLAAAAAAVIAVGAGSLLSGTAPGALGALFGGAGGDTASSGAAAASAESSAGGAVAPRVDSSSADKALAVPVSIHHTARAYTSGAFDTQAAALLASPGDQAAPFSAEAPSIGPIGTEIGLRSCLSALTTDRYTTATADLGTFDGQPAAVVVLTTGAGHTAYAVQRSCSTGHPALLMGPVKLR</sequence>
<accession>A0A1H9W520</accession>
<organism evidence="2 3">
    <name type="scientific">Pedococcus cremeus</name>
    <dbReference type="NCBI Taxonomy" id="587636"/>
    <lineage>
        <taxon>Bacteria</taxon>
        <taxon>Bacillati</taxon>
        <taxon>Actinomycetota</taxon>
        <taxon>Actinomycetes</taxon>
        <taxon>Micrococcales</taxon>
        <taxon>Intrasporangiaceae</taxon>
        <taxon>Pedococcus</taxon>
    </lineage>
</organism>
<proteinExistence type="predicted"/>
<gene>
    <name evidence="2" type="ORF">SAMN05216199_2776</name>
</gene>
<dbReference type="OrthoDB" id="4861979at2"/>
<feature type="region of interest" description="Disordered" evidence="1">
    <location>
        <begin position="1"/>
        <end position="34"/>
    </location>
</feature>
<protein>
    <submittedName>
        <fullName evidence="2">Uncharacterized protein</fullName>
    </submittedName>
</protein>
<evidence type="ECO:0000313" key="2">
    <source>
        <dbReference type="EMBL" id="SES28777.1"/>
    </source>
</evidence>
<reference evidence="3" key="1">
    <citation type="submission" date="2016-10" db="EMBL/GenBank/DDBJ databases">
        <authorList>
            <person name="Varghese N."/>
            <person name="Submissions S."/>
        </authorList>
    </citation>
    <scope>NUCLEOTIDE SEQUENCE [LARGE SCALE GENOMIC DNA]</scope>
    <source>
        <strain evidence="3">CGMCC 1.6963</strain>
    </source>
</reference>
<dbReference type="EMBL" id="FOHB01000004">
    <property type="protein sequence ID" value="SES28777.1"/>
    <property type="molecule type" value="Genomic_DNA"/>
</dbReference>
<name>A0A1H9W520_9MICO</name>
<feature type="compositionally biased region" description="Pro residues" evidence="1">
    <location>
        <begin position="1"/>
        <end position="11"/>
    </location>
</feature>